<name>A0A1F8H4H7_9BACT</name>
<protein>
    <submittedName>
        <fullName evidence="3">Uncharacterized protein</fullName>
    </submittedName>
</protein>
<comment type="caution">
    <text evidence="3">The sequence shown here is derived from an EMBL/GenBank/DDBJ whole genome shotgun (WGS) entry which is preliminary data.</text>
</comment>
<evidence type="ECO:0000256" key="1">
    <source>
        <dbReference type="SAM" id="MobiDB-lite"/>
    </source>
</evidence>
<evidence type="ECO:0000313" key="3">
    <source>
        <dbReference type="EMBL" id="OGN31856.1"/>
    </source>
</evidence>
<gene>
    <name evidence="3" type="ORF">A3J01_01715</name>
</gene>
<sequence>MKWLDEIHKQPKGVRELLFALCVVATLSLIGMAWFRSFDKQLFALLNPDVKIEDQKHYAVNEAPSIFASIGQLFGDLKAQISRIFQEDYLPQASPENYEDIQAKPLPLPRDKTE</sequence>
<accession>A0A1F8H4H7</accession>
<dbReference type="Proteomes" id="UP000177609">
    <property type="component" value="Unassembled WGS sequence"/>
</dbReference>
<feature type="transmembrane region" description="Helical" evidence="2">
    <location>
        <begin position="17"/>
        <end position="35"/>
    </location>
</feature>
<reference evidence="3 4" key="1">
    <citation type="journal article" date="2016" name="Nat. Commun.">
        <title>Thousands of microbial genomes shed light on interconnected biogeochemical processes in an aquifer system.</title>
        <authorList>
            <person name="Anantharaman K."/>
            <person name="Brown C.T."/>
            <person name="Hug L.A."/>
            <person name="Sharon I."/>
            <person name="Castelle C.J."/>
            <person name="Probst A.J."/>
            <person name="Thomas B.C."/>
            <person name="Singh A."/>
            <person name="Wilkins M.J."/>
            <person name="Karaoz U."/>
            <person name="Brodie E.L."/>
            <person name="Williams K.H."/>
            <person name="Hubbard S.S."/>
            <person name="Banfield J.F."/>
        </authorList>
    </citation>
    <scope>NUCLEOTIDE SEQUENCE [LARGE SCALE GENOMIC DNA]</scope>
</reference>
<keyword evidence="2" id="KW-0812">Transmembrane</keyword>
<feature type="region of interest" description="Disordered" evidence="1">
    <location>
        <begin position="95"/>
        <end position="114"/>
    </location>
</feature>
<proteinExistence type="predicted"/>
<keyword evidence="2" id="KW-1133">Transmembrane helix</keyword>
<dbReference type="STRING" id="1802707.A3J01_01715"/>
<dbReference type="EMBL" id="MGKV01000017">
    <property type="protein sequence ID" value="OGN31856.1"/>
    <property type="molecule type" value="Genomic_DNA"/>
</dbReference>
<keyword evidence="2" id="KW-0472">Membrane</keyword>
<evidence type="ECO:0000313" key="4">
    <source>
        <dbReference type="Proteomes" id="UP000177609"/>
    </source>
</evidence>
<organism evidence="3 4">
    <name type="scientific">Candidatus Yanofskybacteria bacterium RIFCSPLOWO2_02_FULL_45_18</name>
    <dbReference type="NCBI Taxonomy" id="1802707"/>
    <lineage>
        <taxon>Bacteria</taxon>
        <taxon>Candidatus Yanofskyibacteriota</taxon>
    </lineage>
</organism>
<evidence type="ECO:0000256" key="2">
    <source>
        <dbReference type="SAM" id="Phobius"/>
    </source>
</evidence>
<dbReference type="AlphaFoldDB" id="A0A1F8H4H7"/>